<feature type="compositionally biased region" description="Low complexity" evidence="1">
    <location>
        <begin position="185"/>
        <end position="199"/>
    </location>
</feature>
<evidence type="ECO:0000313" key="3">
    <source>
        <dbReference type="Proteomes" id="UP001190700"/>
    </source>
</evidence>
<dbReference type="Proteomes" id="UP001190700">
    <property type="component" value="Unassembled WGS sequence"/>
</dbReference>
<feature type="compositionally biased region" description="Basic and acidic residues" evidence="1">
    <location>
        <begin position="235"/>
        <end position="247"/>
    </location>
</feature>
<feature type="compositionally biased region" description="Basic and acidic residues" evidence="1">
    <location>
        <begin position="214"/>
        <end position="227"/>
    </location>
</feature>
<keyword evidence="3" id="KW-1185">Reference proteome</keyword>
<feature type="region of interest" description="Disordered" evidence="1">
    <location>
        <begin position="185"/>
        <end position="256"/>
    </location>
</feature>
<evidence type="ECO:0000313" key="2">
    <source>
        <dbReference type="EMBL" id="KAK3258864.1"/>
    </source>
</evidence>
<name>A0AAE0FFM9_9CHLO</name>
<protein>
    <submittedName>
        <fullName evidence="2">Uncharacterized protein</fullName>
    </submittedName>
</protein>
<dbReference type="EMBL" id="LGRX02019207">
    <property type="protein sequence ID" value="KAK3258864.1"/>
    <property type="molecule type" value="Genomic_DNA"/>
</dbReference>
<comment type="caution">
    <text evidence="2">The sequence shown here is derived from an EMBL/GenBank/DDBJ whole genome shotgun (WGS) entry which is preliminary data.</text>
</comment>
<reference evidence="2 3" key="1">
    <citation type="journal article" date="2015" name="Genome Biol. Evol.">
        <title>Comparative Genomics of a Bacterivorous Green Alga Reveals Evolutionary Causalities and Consequences of Phago-Mixotrophic Mode of Nutrition.</title>
        <authorList>
            <person name="Burns J.A."/>
            <person name="Paasch A."/>
            <person name="Narechania A."/>
            <person name="Kim E."/>
        </authorList>
    </citation>
    <scope>NUCLEOTIDE SEQUENCE [LARGE SCALE GENOMIC DNA]</scope>
    <source>
        <strain evidence="2 3">PLY_AMNH</strain>
    </source>
</reference>
<dbReference type="AlphaFoldDB" id="A0AAE0FFM9"/>
<organism evidence="2 3">
    <name type="scientific">Cymbomonas tetramitiformis</name>
    <dbReference type="NCBI Taxonomy" id="36881"/>
    <lineage>
        <taxon>Eukaryota</taxon>
        <taxon>Viridiplantae</taxon>
        <taxon>Chlorophyta</taxon>
        <taxon>Pyramimonadophyceae</taxon>
        <taxon>Pyramimonadales</taxon>
        <taxon>Pyramimonadaceae</taxon>
        <taxon>Cymbomonas</taxon>
    </lineage>
</organism>
<evidence type="ECO:0000256" key="1">
    <source>
        <dbReference type="SAM" id="MobiDB-lite"/>
    </source>
</evidence>
<gene>
    <name evidence="2" type="ORF">CYMTET_32110</name>
</gene>
<proteinExistence type="predicted"/>
<accession>A0AAE0FFM9</accession>
<sequence length="308" mass="34098">MNSDHSSTPPTAPTSEAVSPLVMMQNALTGLPANPNHMATEWAPHSAGNSFPPPAVTYSPHGFPMVTESTPRAGWPLMQTFPATMGPPVSFHPSTFVNSDWAWAGQNPNQPTWSTGGAYGQHPQLHSQYYPPSMPYHTPAAYDPSTAGRWTSPGRLAMEETSPSLLPTEHQRLWWIQMEKQWQTSAAPSTALPSTSARPGNFPDQEDFSMQPDEDVRTRTDNLHEGGRPLLPLKPHTDLEHPRRLNEGWRSGGATSEAVTPPSMIVRPPHLAQGPALFSEFWWQTPSRPDPDRVGPRQRGIWEWNLLC</sequence>